<keyword evidence="10" id="KW-1185">Reference proteome</keyword>
<dbReference type="GO" id="GO:0046872">
    <property type="term" value="F:metal ion binding"/>
    <property type="evidence" value="ECO:0007669"/>
    <property type="project" value="UniProtKB-KW"/>
</dbReference>
<sequence>MDHADTASNPLNAFRICCLPENFYYVPNFITSEEDASILLKLPPNRWISLSHRRLQVHPSQLSSSNTLLDAPLPAWLTTTPPILQRFEELGVFANTPHGQPNHCLINEYNPGEGIMPHEDGSAYAPVVATVSLGDNIVLDIYDKRKGENDANDDESPGNGLPPIARIFQEPGSLLITTGEAYTSLLHGISPITEDVGLGPDTVANWDSLSEATRNKIVDAGGKSVRGTRTSLTYRDVLKVRKVGIGIVGKR</sequence>
<dbReference type="SUPFAM" id="SSF51197">
    <property type="entry name" value="Clavaminate synthase-like"/>
    <property type="match status" value="1"/>
</dbReference>
<comment type="similarity">
    <text evidence="2">Belongs to the alkB family.</text>
</comment>
<keyword evidence="7" id="KW-0539">Nucleus</keyword>
<protein>
    <recommendedName>
        <fullName evidence="8">Fe2OG dioxygenase domain-containing protein</fullName>
    </recommendedName>
</protein>
<dbReference type="InterPro" id="IPR032862">
    <property type="entry name" value="ALKBH6"/>
</dbReference>
<evidence type="ECO:0000256" key="6">
    <source>
        <dbReference type="ARBA" id="ARBA00023004"/>
    </source>
</evidence>
<dbReference type="Gene3D" id="2.60.120.590">
    <property type="entry name" value="Alpha-ketoglutarate-dependent dioxygenase AlkB-like"/>
    <property type="match status" value="1"/>
</dbReference>
<evidence type="ECO:0000313" key="10">
    <source>
        <dbReference type="Proteomes" id="UP000799772"/>
    </source>
</evidence>
<comment type="caution">
    <text evidence="9">The sequence shown here is derived from an EMBL/GenBank/DDBJ whole genome shotgun (WGS) entry which is preliminary data.</text>
</comment>
<keyword evidence="5" id="KW-0560">Oxidoreductase</keyword>
<gene>
    <name evidence="9" type="ORF">NA57DRAFT_34905</name>
</gene>
<evidence type="ECO:0000256" key="4">
    <source>
        <dbReference type="ARBA" id="ARBA00022964"/>
    </source>
</evidence>
<dbReference type="InterPro" id="IPR037151">
    <property type="entry name" value="AlkB-like_sf"/>
</dbReference>
<dbReference type="PANTHER" id="PTHR46030">
    <property type="entry name" value="ALPHA-KETOGLUTARATE-DEPENDENT DIOXYGENASE ALKB HOMOLOG 6"/>
    <property type="match status" value="1"/>
</dbReference>
<evidence type="ECO:0000256" key="3">
    <source>
        <dbReference type="ARBA" id="ARBA00022723"/>
    </source>
</evidence>
<dbReference type="Proteomes" id="UP000799772">
    <property type="component" value="Unassembled WGS sequence"/>
</dbReference>
<dbReference type="OrthoDB" id="412814at2759"/>
<dbReference type="GO" id="GO:0051213">
    <property type="term" value="F:dioxygenase activity"/>
    <property type="evidence" value="ECO:0007669"/>
    <property type="project" value="UniProtKB-KW"/>
</dbReference>
<dbReference type="PROSITE" id="PS51471">
    <property type="entry name" value="FE2OG_OXY"/>
    <property type="match status" value="1"/>
</dbReference>
<evidence type="ECO:0000313" key="9">
    <source>
        <dbReference type="EMBL" id="KAF2101173.1"/>
    </source>
</evidence>
<dbReference type="AlphaFoldDB" id="A0A9P4M838"/>
<dbReference type="InterPro" id="IPR027450">
    <property type="entry name" value="AlkB-like"/>
</dbReference>
<keyword evidence="6" id="KW-0408">Iron</keyword>
<comment type="subcellular location">
    <subcellularLocation>
        <location evidence="1">Nucleus</location>
    </subcellularLocation>
</comment>
<evidence type="ECO:0000256" key="1">
    <source>
        <dbReference type="ARBA" id="ARBA00004123"/>
    </source>
</evidence>
<proteinExistence type="inferred from homology"/>
<dbReference type="PANTHER" id="PTHR46030:SF1">
    <property type="entry name" value="ALPHA-KETOGLUTARATE-DEPENDENT DIOXYGENASE ALKB HOMOLOG 6"/>
    <property type="match status" value="1"/>
</dbReference>
<dbReference type="Pfam" id="PF13532">
    <property type="entry name" value="2OG-FeII_Oxy_2"/>
    <property type="match status" value="1"/>
</dbReference>
<evidence type="ECO:0000256" key="5">
    <source>
        <dbReference type="ARBA" id="ARBA00023002"/>
    </source>
</evidence>
<evidence type="ECO:0000256" key="2">
    <source>
        <dbReference type="ARBA" id="ARBA00007879"/>
    </source>
</evidence>
<reference evidence="9" key="1">
    <citation type="journal article" date="2020" name="Stud. Mycol.">
        <title>101 Dothideomycetes genomes: a test case for predicting lifestyles and emergence of pathogens.</title>
        <authorList>
            <person name="Haridas S."/>
            <person name="Albert R."/>
            <person name="Binder M."/>
            <person name="Bloem J."/>
            <person name="Labutti K."/>
            <person name="Salamov A."/>
            <person name="Andreopoulos B."/>
            <person name="Baker S."/>
            <person name="Barry K."/>
            <person name="Bills G."/>
            <person name="Bluhm B."/>
            <person name="Cannon C."/>
            <person name="Castanera R."/>
            <person name="Culley D."/>
            <person name="Daum C."/>
            <person name="Ezra D."/>
            <person name="Gonzalez J."/>
            <person name="Henrissat B."/>
            <person name="Kuo A."/>
            <person name="Liang C."/>
            <person name="Lipzen A."/>
            <person name="Lutzoni F."/>
            <person name="Magnuson J."/>
            <person name="Mondo S."/>
            <person name="Nolan M."/>
            <person name="Ohm R."/>
            <person name="Pangilinan J."/>
            <person name="Park H.-J."/>
            <person name="Ramirez L."/>
            <person name="Alfaro M."/>
            <person name="Sun H."/>
            <person name="Tritt A."/>
            <person name="Yoshinaga Y."/>
            <person name="Zwiers L.-H."/>
            <person name="Turgeon B."/>
            <person name="Goodwin S."/>
            <person name="Spatafora J."/>
            <person name="Crous P."/>
            <person name="Grigoriev I."/>
        </authorList>
    </citation>
    <scope>NUCLEOTIDE SEQUENCE</scope>
    <source>
        <strain evidence="9">CBS 133067</strain>
    </source>
</reference>
<organism evidence="9 10">
    <name type="scientific">Rhizodiscina lignyota</name>
    <dbReference type="NCBI Taxonomy" id="1504668"/>
    <lineage>
        <taxon>Eukaryota</taxon>
        <taxon>Fungi</taxon>
        <taxon>Dikarya</taxon>
        <taxon>Ascomycota</taxon>
        <taxon>Pezizomycotina</taxon>
        <taxon>Dothideomycetes</taxon>
        <taxon>Pleosporomycetidae</taxon>
        <taxon>Aulographales</taxon>
        <taxon>Rhizodiscinaceae</taxon>
        <taxon>Rhizodiscina</taxon>
    </lineage>
</organism>
<accession>A0A9P4M838</accession>
<evidence type="ECO:0000256" key="7">
    <source>
        <dbReference type="ARBA" id="ARBA00023242"/>
    </source>
</evidence>
<dbReference type="GO" id="GO:0005634">
    <property type="term" value="C:nucleus"/>
    <property type="evidence" value="ECO:0007669"/>
    <property type="project" value="UniProtKB-SubCell"/>
</dbReference>
<keyword evidence="3" id="KW-0479">Metal-binding</keyword>
<feature type="domain" description="Fe2OG dioxygenase" evidence="8">
    <location>
        <begin position="100"/>
        <end position="238"/>
    </location>
</feature>
<evidence type="ECO:0000259" key="8">
    <source>
        <dbReference type="PROSITE" id="PS51471"/>
    </source>
</evidence>
<dbReference type="InterPro" id="IPR005123">
    <property type="entry name" value="Oxoglu/Fe-dep_dioxygenase_dom"/>
</dbReference>
<keyword evidence="4" id="KW-0223">Dioxygenase</keyword>
<name>A0A9P4M838_9PEZI</name>
<dbReference type="EMBL" id="ML978123">
    <property type="protein sequence ID" value="KAF2101173.1"/>
    <property type="molecule type" value="Genomic_DNA"/>
</dbReference>